<keyword evidence="3" id="KW-1185">Reference proteome</keyword>
<sequence>MPTTYNPNYENSFPWCSPDPKDVYAAVCKWCNKKIKINTMGRVALVSHEKSKAHHHQVLVRKTNLPISHFLPSKVPFFFFIDQIVGNNLLSSSPSLSSISTAMATQISASDSSTNTDNQHSKASNVLNRFMLNEQVTSAEIVWALETIATHNSYRSAGANTNLFKTMFPDSQIAAKLEMGRTKLAYLITFGLAPYFTNEIFKQLDVCSEIVIGFDETLNKVSQRQQMDVSVRFWNENKEQVECRYIGSAFLDSSRAVDLLNGLKQCTERKPALLNNVIQLSMDGPNVNWRLMKDLCEELRNLRGVPSFDLLNIGSCGLHAIHNAFKNGMKHTEWNIDEFLTSLYYLFKDFPLRRADYKETTGSNLFPLKFCPIRWIENLNVAERASKIIPYLKVYVAAVKNQRDKKLKEGHHSFKRSFAAVAQSRPFAVIEKTISDEMLSPKLAFFISSAGCVEPFLREFQCDAPMAPFLFDELTSITHSIMSKVLKSECLNVKAKAITNIELKDNNTLPTSQVDIGFGVKAAIKTIMTSGKISEKVILQFKNDCKAYYIAFLTKICDRSPLSHSFTRYISCINPETITKSLDIALKRLEYCLDYMVQRDHLGGNVADKVRQEFTNAVEISSIKSSLAAYKRHECRLDNFWFKVLADSRKEFSNLRIFLKKILILSHGNATLERGFSINKECLIVNLIDESLVAQRIVYDAILNAGGVLGVDINKSLIQYARNAHGRYVESLEQKKKERAQKDDTSARKKTTNQALKELELVKAKILADAQKEVALIEEKMSNLNK</sequence>
<feature type="compositionally biased region" description="Basic and acidic residues" evidence="1">
    <location>
        <begin position="732"/>
        <end position="747"/>
    </location>
</feature>
<evidence type="ECO:0000313" key="3">
    <source>
        <dbReference type="Proteomes" id="UP000075840"/>
    </source>
</evidence>
<name>A0A182HFW8_ANOAR</name>
<dbReference type="EMBL" id="APCN01005433">
    <property type="status" value="NOT_ANNOTATED_CDS"/>
    <property type="molecule type" value="Genomic_DNA"/>
</dbReference>
<dbReference type="VEuPathDB" id="VectorBase:AARA21_009965"/>
<evidence type="ECO:0000313" key="2">
    <source>
        <dbReference type="EnsemblMetazoa" id="AARA000116-PA"/>
    </source>
</evidence>
<feature type="region of interest" description="Disordered" evidence="1">
    <location>
        <begin position="732"/>
        <end position="751"/>
    </location>
</feature>
<dbReference type="AlphaFoldDB" id="A0A182HFW8"/>
<dbReference type="PANTHER" id="PTHR37162:SF11">
    <property type="match status" value="1"/>
</dbReference>
<proteinExistence type="predicted"/>
<evidence type="ECO:0008006" key="4">
    <source>
        <dbReference type="Google" id="ProtNLM"/>
    </source>
</evidence>
<organism evidence="2 3">
    <name type="scientific">Anopheles arabiensis</name>
    <name type="common">Mosquito</name>
    <dbReference type="NCBI Taxonomy" id="7173"/>
    <lineage>
        <taxon>Eukaryota</taxon>
        <taxon>Metazoa</taxon>
        <taxon>Ecdysozoa</taxon>
        <taxon>Arthropoda</taxon>
        <taxon>Hexapoda</taxon>
        <taxon>Insecta</taxon>
        <taxon>Pterygota</taxon>
        <taxon>Neoptera</taxon>
        <taxon>Endopterygota</taxon>
        <taxon>Diptera</taxon>
        <taxon>Nematocera</taxon>
        <taxon>Culicoidea</taxon>
        <taxon>Culicidae</taxon>
        <taxon>Anophelinae</taxon>
        <taxon>Anopheles</taxon>
    </lineage>
</organism>
<dbReference type="EnsemblMetazoa" id="AARA000116-RA">
    <property type="protein sequence ID" value="AARA000116-PA"/>
    <property type="gene ID" value="AARA000116"/>
</dbReference>
<reference evidence="2" key="1">
    <citation type="submission" date="2022-08" db="UniProtKB">
        <authorList>
            <consortium name="EnsemblMetazoa"/>
        </authorList>
    </citation>
    <scope>IDENTIFICATION</scope>
    <source>
        <strain evidence="2">Dongola</strain>
    </source>
</reference>
<evidence type="ECO:0000256" key="1">
    <source>
        <dbReference type="SAM" id="MobiDB-lite"/>
    </source>
</evidence>
<dbReference type="Proteomes" id="UP000075840">
    <property type="component" value="Unassembled WGS sequence"/>
</dbReference>
<dbReference type="PANTHER" id="PTHR37162">
    <property type="entry name" value="HAT FAMILY DIMERISATION DOMAINCONTAINING PROTEIN-RELATED"/>
    <property type="match status" value="1"/>
</dbReference>
<dbReference type="VEuPathDB" id="VectorBase:AARA000116"/>
<accession>A0A182HFW8</accession>
<protein>
    <recommendedName>
        <fullName evidence="4">DUF4371 domain-containing protein</fullName>
    </recommendedName>
</protein>